<accession>B5L5V8</accession>
<evidence type="ECO:0000256" key="1">
    <source>
        <dbReference type="ARBA" id="ARBA00011046"/>
    </source>
</evidence>
<dbReference type="SUPFAM" id="SSF46785">
    <property type="entry name" value="Winged helix' DNA-binding domain"/>
    <property type="match status" value="1"/>
</dbReference>
<evidence type="ECO:0000256" key="3">
    <source>
        <dbReference type="ARBA" id="ARBA00023125"/>
    </source>
</evidence>
<dbReference type="InterPro" id="IPR036390">
    <property type="entry name" value="WH_DNA-bd_sf"/>
</dbReference>
<dbReference type="InterPro" id="IPR005650">
    <property type="entry name" value="BlaI_family"/>
</dbReference>
<keyword evidence="3" id="KW-0238">DNA-binding</keyword>
<evidence type="ECO:0000313" key="5">
    <source>
        <dbReference type="EMBL" id="ACH58993.1"/>
    </source>
</evidence>
<keyword evidence="2" id="KW-0805">Transcription regulation</keyword>
<evidence type="ECO:0000256" key="4">
    <source>
        <dbReference type="ARBA" id="ARBA00023163"/>
    </source>
</evidence>
<dbReference type="Gene3D" id="1.10.10.10">
    <property type="entry name" value="Winged helix-like DNA-binding domain superfamily/Winged helix DNA-binding domain"/>
    <property type="match status" value="1"/>
</dbReference>
<dbReference type="InterPro" id="IPR036388">
    <property type="entry name" value="WH-like_DNA-bd_sf"/>
</dbReference>
<dbReference type="GO" id="GO:0003677">
    <property type="term" value="F:DNA binding"/>
    <property type="evidence" value="ECO:0007669"/>
    <property type="project" value="UniProtKB-KW"/>
</dbReference>
<proteinExistence type="inferred from homology"/>
<gene>
    <name evidence="5" type="ORF">AKSOIL_0325</name>
</gene>
<sequence length="141" mass="15943">MCRKMATYIAKELHMAIPSISELTLLKALWRQQPLSAREIHAQVEQELGWSYSSTRKTLERMLDKGSLRQHTLHGVQVYAAALEKVGTLAAFARDFSKRVMEMDVPLPANMFTGSKLVDEEELAQLEQLLNDWPTGEDGAK</sequence>
<keyword evidence="4" id="KW-0804">Transcription</keyword>
<comment type="similarity">
    <text evidence="1">Belongs to the BlaI transcriptional regulatory family.</text>
</comment>
<dbReference type="GO" id="GO:0045892">
    <property type="term" value="P:negative regulation of DNA-templated transcription"/>
    <property type="evidence" value="ECO:0007669"/>
    <property type="project" value="InterPro"/>
</dbReference>
<protein>
    <submittedName>
        <fullName evidence="5">Putative transcriptional repressor</fullName>
    </submittedName>
</protein>
<dbReference type="Pfam" id="PF03965">
    <property type="entry name" value="Penicillinase_R"/>
    <property type="match status" value="1"/>
</dbReference>
<name>B5L5V8_9BACT</name>
<organism evidence="5">
    <name type="scientific">uncultured bacterium BLR13</name>
    <dbReference type="NCBI Taxonomy" id="506515"/>
    <lineage>
        <taxon>Bacteria</taxon>
        <taxon>environmental samples</taxon>
    </lineage>
</organism>
<dbReference type="EMBL" id="EU408352">
    <property type="protein sequence ID" value="ACH58993.1"/>
    <property type="molecule type" value="Genomic_DNA"/>
</dbReference>
<evidence type="ECO:0000256" key="2">
    <source>
        <dbReference type="ARBA" id="ARBA00023015"/>
    </source>
</evidence>
<reference evidence="5" key="1">
    <citation type="journal article" date="2009" name="ISME J.">
        <title>Functional metagenomics reveals diverse beta-lactamases in a remote Alaskan soil.</title>
        <authorList>
            <person name="Allen H.K."/>
            <person name="Moe L.A."/>
            <person name="Rodbumrer J."/>
            <person name="Gaarder A."/>
            <person name="Handelsman J."/>
        </authorList>
    </citation>
    <scope>NUCLEOTIDE SEQUENCE</scope>
</reference>
<dbReference type="AlphaFoldDB" id="B5L5V8"/>